<proteinExistence type="predicted"/>
<organism evidence="1 2">
    <name type="scientific">Lysobacter auxotrophicus</name>
    <dbReference type="NCBI Taxonomy" id="2992573"/>
    <lineage>
        <taxon>Bacteria</taxon>
        <taxon>Pseudomonadati</taxon>
        <taxon>Pseudomonadota</taxon>
        <taxon>Gammaproteobacteria</taxon>
        <taxon>Lysobacterales</taxon>
        <taxon>Lysobacteraceae</taxon>
        <taxon>Lysobacter</taxon>
    </lineage>
</organism>
<evidence type="ECO:0000313" key="1">
    <source>
        <dbReference type="EMBL" id="BDU18497.1"/>
    </source>
</evidence>
<name>A0ABM8DIL5_9GAMM</name>
<dbReference type="Proteomes" id="UP001317822">
    <property type="component" value="Chromosome"/>
</dbReference>
<dbReference type="RefSeq" id="WP_281780343.1">
    <property type="nucleotide sequence ID" value="NZ_AP027041.1"/>
</dbReference>
<accession>A0ABM8DIL5</accession>
<gene>
    <name evidence="1" type="ORF">LA521A_36980</name>
</gene>
<dbReference type="EMBL" id="AP027041">
    <property type="protein sequence ID" value="BDU18497.1"/>
    <property type="molecule type" value="Genomic_DNA"/>
</dbReference>
<sequence length="69" mass="7327">MNAFTNLFFPQIQQADPHAFDDADDRYAGSYGNAVASARFFAPLGHARTNRAQDAAPSFDADIAACGCG</sequence>
<protein>
    <submittedName>
        <fullName evidence="1">Uncharacterized protein</fullName>
    </submittedName>
</protein>
<evidence type="ECO:0000313" key="2">
    <source>
        <dbReference type="Proteomes" id="UP001317822"/>
    </source>
</evidence>
<keyword evidence="2" id="KW-1185">Reference proteome</keyword>
<reference evidence="1 2" key="1">
    <citation type="journal article" date="2023" name="Int. J. Syst. Evol. Microbiol.">
        <title>Physiological and genomic analyses of cobalamin (vitamin B12)-auxotrophy of Lysobacter auxotrophicus sp. nov., a methionine-auxotrophic chitinolytic bacterium isolated from chitin-treated soil.</title>
        <authorList>
            <person name="Saito A."/>
            <person name="Dohra H."/>
            <person name="Hamada M."/>
            <person name="Moriuchi R."/>
            <person name="Kotsuchibashi Y."/>
            <person name="Mori K."/>
        </authorList>
    </citation>
    <scope>NUCLEOTIDE SEQUENCE [LARGE SCALE GENOMIC DNA]</scope>
    <source>
        <strain evidence="1 2">5-21a</strain>
    </source>
</reference>